<evidence type="ECO:0000256" key="5">
    <source>
        <dbReference type="ARBA" id="ARBA00048336"/>
    </source>
</evidence>
<evidence type="ECO:0000259" key="8">
    <source>
        <dbReference type="PROSITE" id="PS51746"/>
    </source>
</evidence>
<evidence type="ECO:0000256" key="1">
    <source>
        <dbReference type="ARBA" id="ARBA00013081"/>
    </source>
</evidence>
<dbReference type="GO" id="GO:0004672">
    <property type="term" value="F:protein kinase activity"/>
    <property type="evidence" value="ECO:0007669"/>
    <property type="project" value="InterPro"/>
</dbReference>
<dbReference type="AlphaFoldDB" id="A0A8J5FL04"/>
<protein>
    <recommendedName>
        <fullName evidence="1">protein-serine/threonine phosphatase</fullName>
        <ecNumber evidence="1">3.1.3.16</ecNumber>
    </recommendedName>
</protein>
<dbReference type="SUPFAM" id="SSF56112">
    <property type="entry name" value="Protein kinase-like (PK-like)"/>
    <property type="match status" value="1"/>
</dbReference>
<dbReference type="PROSITE" id="PS51746">
    <property type="entry name" value="PPM_2"/>
    <property type="match status" value="1"/>
</dbReference>
<dbReference type="PROSITE" id="PS50011">
    <property type="entry name" value="PROTEIN_KINASE_DOM"/>
    <property type="match status" value="1"/>
</dbReference>
<evidence type="ECO:0000256" key="3">
    <source>
        <dbReference type="ARBA" id="ARBA00022912"/>
    </source>
</evidence>
<dbReference type="EC" id="3.1.3.16" evidence="1"/>
<dbReference type="InterPro" id="IPR008271">
    <property type="entry name" value="Ser/Thr_kinase_AS"/>
</dbReference>
<accession>A0A8J5FL04</accession>
<evidence type="ECO:0000313" key="10">
    <source>
        <dbReference type="Proteomes" id="UP000734854"/>
    </source>
</evidence>
<dbReference type="InterPro" id="IPR001932">
    <property type="entry name" value="PPM-type_phosphatase-like_dom"/>
</dbReference>
<name>A0A8J5FL04_ZINOF</name>
<proteinExistence type="predicted"/>
<organism evidence="9 10">
    <name type="scientific">Zingiber officinale</name>
    <name type="common">Ginger</name>
    <name type="synonym">Amomum zingiber</name>
    <dbReference type="NCBI Taxonomy" id="94328"/>
    <lineage>
        <taxon>Eukaryota</taxon>
        <taxon>Viridiplantae</taxon>
        <taxon>Streptophyta</taxon>
        <taxon>Embryophyta</taxon>
        <taxon>Tracheophyta</taxon>
        <taxon>Spermatophyta</taxon>
        <taxon>Magnoliopsida</taxon>
        <taxon>Liliopsida</taxon>
        <taxon>Zingiberales</taxon>
        <taxon>Zingiberaceae</taxon>
        <taxon>Zingiber</taxon>
    </lineage>
</organism>
<evidence type="ECO:0000256" key="2">
    <source>
        <dbReference type="ARBA" id="ARBA00022801"/>
    </source>
</evidence>
<dbReference type="Pfam" id="PF00069">
    <property type="entry name" value="Pkinase"/>
    <property type="match status" value="1"/>
</dbReference>
<comment type="caution">
    <text evidence="9">The sequence shown here is derived from an EMBL/GenBank/DDBJ whole genome shotgun (WGS) entry which is preliminary data.</text>
</comment>
<evidence type="ECO:0000256" key="4">
    <source>
        <dbReference type="ARBA" id="ARBA00047761"/>
    </source>
</evidence>
<keyword evidence="2" id="KW-0378">Hydrolase</keyword>
<evidence type="ECO:0000256" key="6">
    <source>
        <dbReference type="SAM" id="SignalP"/>
    </source>
</evidence>
<evidence type="ECO:0000313" key="9">
    <source>
        <dbReference type="EMBL" id="KAG6489658.1"/>
    </source>
</evidence>
<dbReference type="SMART" id="SM00332">
    <property type="entry name" value="PP2Cc"/>
    <property type="match status" value="1"/>
</dbReference>
<dbReference type="PANTHER" id="PTHR47992">
    <property type="entry name" value="PROTEIN PHOSPHATASE"/>
    <property type="match status" value="1"/>
</dbReference>
<dbReference type="Gene3D" id="1.10.510.10">
    <property type="entry name" value="Transferase(Phosphotransferase) domain 1"/>
    <property type="match status" value="1"/>
</dbReference>
<dbReference type="InterPro" id="IPR015655">
    <property type="entry name" value="PP2C"/>
</dbReference>
<dbReference type="InterPro" id="IPR000719">
    <property type="entry name" value="Prot_kinase_dom"/>
</dbReference>
<dbReference type="GO" id="GO:0004722">
    <property type="term" value="F:protein serine/threonine phosphatase activity"/>
    <property type="evidence" value="ECO:0007669"/>
    <property type="project" value="UniProtKB-EC"/>
</dbReference>
<evidence type="ECO:0000259" key="7">
    <source>
        <dbReference type="PROSITE" id="PS50011"/>
    </source>
</evidence>
<feature type="chain" id="PRO_5035223542" description="protein-serine/threonine phosphatase" evidence="6">
    <location>
        <begin position="32"/>
        <end position="893"/>
    </location>
</feature>
<dbReference type="GO" id="GO:0005524">
    <property type="term" value="F:ATP binding"/>
    <property type="evidence" value="ECO:0007669"/>
    <property type="project" value="InterPro"/>
</dbReference>
<dbReference type="InterPro" id="IPR011009">
    <property type="entry name" value="Kinase-like_dom_sf"/>
</dbReference>
<dbReference type="Gene3D" id="3.60.40.10">
    <property type="entry name" value="PPM-type phosphatase domain"/>
    <property type="match status" value="1"/>
</dbReference>
<feature type="domain" description="PPM-type phosphatase" evidence="8">
    <location>
        <begin position="70"/>
        <end position="423"/>
    </location>
</feature>
<reference evidence="9 10" key="1">
    <citation type="submission" date="2020-08" db="EMBL/GenBank/DDBJ databases">
        <title>Plant Genome Project.</title>
        <authorList>
            <person name="Zhang R.-G."/>
        </authorList>
    </citation>
    <scope>NUCLEOTIDE SEQUENCE [LARGE SCALE GENOMIC DNA]</scope>
    <source>
        <tissue evidence="9">Rhizome</tissue>
    </source>
</reference>
<dbReference type="SMART" id="SM00220">
    <property type="entry name" value="S_TKc"/>
    <property type="match status" value="1"/>
</dbReference>
<dbReference type="InterPro" id="IPR036457">
    <property type="entry name" value="PPM-type-like_dom_sf"/>
</dbReference>
<dbReference type="Proteomes" id="UP000734854">
    <property type="component" value="Unassembled WGS sequence"/>
</dbReference>
<gene>
    <name evidence="9" type="ORF">ZIOFF_050934</name>
</gene>
<dbReference type="Pfam" id="PF00481">
    <property type="entry name" value="PP2C"/>
    <property type="match status" value="1"/>
</dbReference>
<keyword evidence="3" id="KW-0904">Protein phosphatase</keyword>
<dbReference type="SUPFAM" id="SSF81606">
    <property type="entry name" value="PP2C-like"/>
    <property type="match status" value="1"/>
</dbReference>
<dbReference type="CDD" id="cd00143">
    <property type="entry name" value="PP2Cc"/>
    <property type="match status" value="1"/>
</dbReference>
<comment type="catalytic activity">
    <reaction evidence="5">
        <text>O-phospho-L-threonyl-[protein] + H2O = L-threonyl-[protein] + phosphate</text>
        <dbReference type="Rhea" id="RHEA:47004"/>
        <dbReference type="Rhea" id="RHEA-COMP:11060"/>
        <dbReference type="Rhea" id="RHEA-COMP:11605"/>
        <dbReference type="ChEBI" id="CHEBI:15377"/>
        <dbReference type="ChEBI" id="CHEBI:30013"/>
        <dbReference type="ChEBI" id="CHEBI:43474"/>
        <dbReference type="ChEBI" id="CHEBI:61977"/>
        <dbReference type="EC" id="3.1.3.16"/>
    </reaction>
</comment>
<sequence length="893" mass="101590">MSVTPSASSLSVFFFSFGFVLFLSSIPPNSGESLTCLSVYREGGAPAVFHSAKCPRWTLLPDSHRLPPPNCQAAVHQGRRRSQEDRVVCALGMRIPFAGRKGIEELDVGLVAIFDGHNGAEASDMASKLLLEYFILHLYFLLDGIYSSVMKRSTHKLIYEENGLSFEIVRPLQMQKWQYQYTEKSIWISTRIFDRTFHKEILKESLLRTIQDIDATFSKAIEALQNNFESGSTAAVVLIVNGEILAVNVGNLSRLMRRRNEGAILPVAERRLLKLAIKSEPVYYVKELTVDHHADREDERSRIEAAGGHIVEWAGVARVNGQLAVSRAIGDIGFKKYGVVSTPEVTDWQHITMNDTYLIAASDGVFEKLTMQEVCDLLWYEKVKANAHLEYINNMPYSLADLLVNTAFERGAIDNMAAVVIPLKPNSIPRIYVENEFNVEETSGSSSLHLLKELGSAQFLVETEQRKLGCFYLSENLNEHTDYVFESPKVFQNRGDHGSLIDSEVPFHSGGPLKLYNDQKLCWHFGIHDGDRGQCTSPDVFVNFLGLLDSIPYSDIRTESSESFGYKLPNFRYVLKRRFDRGSYGEVWLAFHWNCSLDNDAYNSSHKMFYHFASTIEMEESKCSSNANTNSSNKRCFSDQNDDNLFILKRIMLLALKACHDRNITHRDIKPENMIVCFEDVDTGKCSREIPNGDNRNRLKMRIIDFGSAMDDFTMKHLYGSGPTRSEQTFEYTPPEALLNASWFQGPKSVTLKYDMWSVGVVMLELVLGSPHVFEINDRTRALLDQHLEGWSDHTKELAYKLRSYMEMCILIPGISPNHYPNGGRKDHVDVSPASWKCSEESFSLQVKSRDPLKIGFQDAWALRLVRQLLVWHPEDRLSVDEALRHPYFQTHH</sequence>
<comment type="catalytic activity">
    <reaction evidence="4">
        <text>O-phospho-L-seryl-[protein] + H2O = L-seryl-[protein] + phosphate</text>
        <dbReference type="Rhea" id="RHEA:20629"/>
        <dbReference type="Rhea" id="RHEA-COMP:9863"/>
        <dbReference type="Rhea" id="RHEA-COMP:11604"/>
        <dbReference type="ChEBI" id="CHEBI:15377"/>
        <dbReference type="ChEBI" id="CHEBI:29999"/>
        <dbReference type="ChEBI" id="CHEBI:43474"/>
        <dbReference type="ChEBI" id="CHEBI:83421"/>
        <dbReference type="EC" id="3.1.3.16"/>
    </reaction>
</comment>
<feature type="domain" description="Protein kinase" evidence="7">
    <location>
        <begin position="448"/>
        <end position="889"/>
    </location>
</feature>
<dbReference type="EMBL" id="JACMSC010000014">
    <property type="protein sequence ID" value="KAG6489658.1"/>
    <property type="molecule type" value="Genomic_DNA"/>
</dbReference>
<keyword evidence="6" id="KW-0732">Signal</keyword>
<dbReference type="PROSITE" id="PS00108">
    <property type="entry name" value="PROTEIN_KINASE_ST"/>
    <property type="match status" value="1"/>
</dbReference>
<keyword evidence="10" id="KW-1185">Reference proteome</keyword>
<feature type="signal peptide" evidence="6">
    <location>
        <begin position="1"/>
        <end position="31"/>
    </location>
</feature>